<keyword evidence="4" id="KW-0547">Nucleotide-binding</keyword>
<reference evidence="4" key="2">
    <citation type="submission" date="2014-07" db="EMBL/GenBank/DDBJ databases">
        <authorList>
            <person name="Hull J."/>
        </authorList>
    </citation>
    <scope>NUCLEOTIDE SEQUENCE</scope>
</reference>
<accession>A0A0A9VWX5</accession>
<keyword evidence="4" id="KW-0067">ATP-binding</keyword>
<keyword evidence="3" id="KW-1133">Transmembrane helix</keyword>
<dbReference type="GO" id="GO:0140359">
    <property type="term" value="F:ABC-type transporter activity"/>
    <property type="evidence" value="ECO:0007669"/>
    <property type="project" value="InterPro"/>
</dbReference>
<dbReference type="PANTHER" id="PTHR19229">
    <property type="entry name" value="ATP-BINDING CASSETTE TRANSPORTER SUBFAMILY A ABCA"/>
    <property type="match status" value="1"/>
</dbReference>
<name>A0A0A9VWX5_LYGHE</name>
<feature type="transmembrane region" description="Helical" evidence="3">
    <location>
        <begin position="211"/>
        <end position="232"/>
    </location>
</feature>
<dbReference type="PANTHER" id="PTHR19229:SF36">
    <property type="entry name" value="ATP-BINDING CASSETTE SUB-FAMILY A MEMBER 2"/>
    <property type="match status" value="1"/>
</dbReference>
<protein>
    <submittedName>
        <fullName evidence="4">ATP-binding cassette sub-family A member 5</fullName>
    </submittedName>
</protein>
<sequence length="368" mass="41521">MKRKLCLSIAMIGNPKFLLLDEPTSGLDPESRRDIWNVLLGARGSTTIVITTHYMEEADVLADHVALMVNGKLKCYGTTMFLKQHYGVGYLLNCSFQDKDAEQILATVRGYVPTAKLIRQTDKTCLISLPAYEQEKFPSLLQTIGKQADVTLSYSTMDDVFIRVQEDEGVFTTVTGMPGEEENKTSKPPFILHIQQIALLVKRIKWWYYDWKLYICVMIILPVASCYFAIYLSGYHYTKSAKEVTRKGNILSLTLDSYSGDRCFMAKKPEGEDIFGAFIESAMTSNGLSYENVPPEEEHIAIFMVNLAKNDLGDYSKSLVFAFNTRKEHPYSIQALTSPLAVHSLPIAYGVMVNAFLNEWHSTINTFS</sequence>
<gene>
    <name evidence="4" type="primary">Abca5_1</name>
    <name evidence="4" type="ORF">CM83_6982</name>
</gene>
<dbReference type="InterPro" id="IPR026082">
    <property type="entry name" value="ABCA"/>
</dbReference>
<evidence type="ECO:0000256" key="3">
    <source>
        <dbReference type="SAM" id="Phobius"/>
    </source>
</evidence>
<evidence type="ECO:0000256" key="1">
    <source>
        <dbReference type="ARBA" id="ARBA00022448"/>
    </source>
</evidence>
<dbReference type="InterPro" id="IPR027417">
    <property type="entry name" value="P-loop_NTPase"/>
</dbReference>
<organism evidence="4">
    <name type="scientific">Lygus hesperus</name>
    <name type="common">Western plant bug</name>
    <dbReference type="NCBI Taxonomy" id="30085"/>
    <lineage>
        <taxon>Eukaryota</taxon>
        <taxon>Metazoa</taxon>
        <taxon>Ecdysozoa</taxon>
        <taxon>Arthropoda</taxon>
        <taxon>Hexapoda</taxon>
        <taxon>Insecta</taxon>
        <taxon>Pterygota</taxon>
        <taxon>Neoptera</taxon>
        <taxon>Paraneoptera</taxon>
        <taxon>Hemiptera</taxon>
        <taxon>Heteroptera</taxon>
        <taxon>Panheteroptera</taxon>
        <taxon>Cimicomorpha</taxon>
        <taxon>Miridae</taxon>
        <taxon>Mirini</taxon>
        <taxon>Lygus</taxon>
    </lineage>
</organism>
<evidence type="ECO:0000313" key="4">
    <source>
        <dbReference type="EMBL" id="JAG00134.1"/>
    </source>
</evidence>
<dbReference type="EMBL" id="GBHO01043470">
    <property type="protein sequence ID" value="JAG00134.1"/>
    <property type="molecule type" value="Transcribed_RNA"/>
</dbReference>
<keyword evidence="2" id="KW-0677">Repeat</keyword>
<feature type="non-terminal residue" evidence="4">
    <location>
        <position position="368"/>
    </location>
</feature>
<proteinExistence type="predicted"/>
<dbReference type="GO" id="GO:0005524">
    <property type="term" value="F:ATP binding"/>
    <property type="evidence" value="ECO:0007669"/>
    <property type="project" value="UniProtKB-KW"/>
</dbReference>
<dbReference type="Gene3D" id="3.40.50.300">
    <property type="entry name" value="P-loop containing nucleotide triphosphate hydrolases"/>
    <property type="match status" value="1"/>
</dbReference>
<reference evidence="4" key="1">
    <citation type="journal article" date="2014" name="PLoS ONE">
        <title>Transcriptome-Based Identification of ABC Transporters in the Western Tarnished Plant Bug Lygus hesperus.</title>
        <authorList>
            <person name="Hull J.J."/>
            <person name="Chaney K."/>
            <person name="Geib S.M."/>
            <person name="Fabrick J.A."/>
            <person name="Brent C.S."/>
            <person name="Walsh D."/>
            <person name="Lavine L.C."/>
        </authorList>
    </citation>
    <scope>NUCLEOTIDE SEQUENCE</scope>
</reference>
<dbReference type="GO" id="GO:0016020">
    <property type="term" value="C:membrane"/>
    <property type="evidence" value="ECO:0007669"/>
    <property type="project" value="InterPro"/>
</dbReference>
<keyword evidence="3" id="KW-0472">Membrane</keyword>
<dbReference type="SUPFAM" id="SSF52540">
    <property type="entry name" value="P-loop containing nucleoside triphosphate hydrolases"/>
    <property type="match status" value="1"/>
</dbReference>
<keyword evidence="3" id="KW-0812">Transmembrane</keyword>
<keyword evidence="1" id="KW-0813">Transport</keyword>
<dbReference type="AlphaFoldDB" id="A0A0A9VWX5"/>
<dbReference type="GO" id="GO:0005319">
    <property type="term" value="F:lipid transporter activity"/>
    <property type="evidence" value="ECO:0007669"/>
    <property type="project" value="TreeGrafter"/>
</dbReference>
<evidence type="ECO:0000256" key="2">
    <source>
        <dbReference type="ARBA" id="ARBA00022737"/>
    </source>
</evidence>